<dbReference type="Proteomes" id="UP001454036">
    <property type="component" value="Unassembled WGS sequence"/>
</dbReference>
<keyword evidence="1" id="KW-1133">Transmembrane helix</keyword>
<feature type="transmembrane region" description="Helical" evidence="1">
    <location>
        <begin position="6"/>
        <end position="27"/>
    </location>
</feature>
<comment type="caution">
    <text evidence="2">The sequence shown here is derived from an EMBL/GenBank/DDBJ whole genome shotgun (WGS) entry which is preliminary data.</text>
</comment>
<organism evidence="2 3">
    <name type="scientific">Lithospermum erythrorhizon</name>
    <name type="common">Purple gromwell</name>
    <name type="synonym">Lithospermum officinale var. erythrorhizon</name>
    <dbReference type="NCBI Taxonomy" id="34254"/>
    <lineage>
        <taxon>Eukaryota</taxon>
        <taxon>Viridiplantae</taxon>
        <taxon>Streptophyta</taxon>
        <taxon>Embryophyta</taxon>
        <taxon>Tracheophyta</taxon>
        <taxon>Spermatophyta</taxon>
        <taxon>Magnoliopsida</taxon>
        <taxon>eudicotyledons</taxon>
        <taxon>Gunneridae</taxon>
        <taxon>Pentapetalae</taxon>
        <taxon>asterids</taxon>
        <taxon>lamiids</taxon>
        <taxon>Boraginales</taxon>
        <taxon>Boraginaceae</taxon>
        <taxon>Boraginoideae</taxon>
        <taxon>Lithospermeae</taxon>
        <taxon>Lithospermum</taxon>
    </lineage>
</organism>
<evidence type="ECO:0000313" key="3">
    <source>
        <dbReference type="Proteomes" id="UP001454036"/>
    </source>
</evidence>
<accession>A0AAV3RB64</accession>
<protein>
    <recommendedName>
        <fullName evidence="4">Secreted protein</fullName>
    </recommendedName>
</protein>
<evidence type="ECO:0000256" key="1">
    <source>
        <dbReference type="SAM" id="Phobius"/>
    </source>
</evidence>
<dbReference type="EMBL" id="BAABME010008692">
    <property type="protein sequence ID" value="GAA0173624.1"/>
    <property type="molecule type" value="Genomic_DNA"/>
</dbReference>
<keyword evidence="1" id="KW-0472">Membrane</keyword>
<keyword evidence="3" id="KW-1185">Reference proteome</keyword>
<evidence type="ECO:0008006" key="4">
    <source>
        <dbReference type="Google" id="ProtNLM"/>
    </source>
</evidence>
<name>A0AAV3RB64_LITER</name>
<reference evidence="2 3" key="1">
    <citation type="submission" date="2024-01" db="EMBL/GenBank/DDBJ databases">
        <title>The complete chloroplast genome sequence of Lithospermum erythrorhizon: insights into the phylogenetic relationship among Boraginaceae species and the maternal lineages of purple gromwells.</title>
        <authorList>
            <person name="Okada T."/>
            <person name="Watanabe K."/>
        </authorList>
    </citation>
    <scope>NUCLEOTIDE SEQUENCE [LARGE SCALE GENOMIC DNA]</scope>
</reference>
<evidence type="ECO:0000313" key="2">
    <source>
        <dbReference type="EMBL" id="GAA0173624.1"/>
    </source>
</evidence>
<gene>
    <name evidence="2" type="ORF">LIER_27202</name>
</gene>
<dbReference type="AlphaFoldDB" id="A0AAV3RB64"/>
<keyword evidence="1" id="KW-0812">Transmembrane</keyword>
<sequence>MSAVILIMVLMILALRAHILLVLRGLLLRRSGQHLLVLDLRKDVSHGSFEGGGVKYSTFSPFASYFLFIPMVREGAVSGEVRLGVTPNGRSNLVQGAPPLRVGTPPPDVFLVHSQHFSPPPLFGCICTTVINLLQARRSLF</sequence>
<proteinExistence type="predicted"/>